<evidence type="ECO:0000313" key="1">
    <source>
        <dbReference type="EMBL" id="KAF5204003.1"/>
    </source>
</evidence>
<proteinExistence type="predicted"/>
<keyword evidence="2" id="KW-1185">Reference proteome</keyword>
<dbReference type="Proteomes" id="UP000554482">
    <property type="component" value="Unassembled WGS sequence"/>
</dbReference>
<accession>A0A7J6X3N9</accession>
<sequence length="240" mass="27451">MDVVRSDPPIPGKTVDKAKPPMSWNFLFQKGNAGKLKTTLNLFTLVIIDGIAEVPDEIVEKGHHEWEDYLVGCGTNKNQALRWLEEGDNEEDNITDLVVYQEPEVNIIQPQKEVDEVQQANNDKMEALTVIVAEDQVGEIIENVPEEVVIVTTTAMIIEEEFNQPSTTFVVGHECKVTDEGPFLLQAIFVEVPIEEAITVEEMERYNMEREKYQALVDEEMKDLILKWILMKRLRVLKII</sequence>
<gene>
    <name evidence="1" type="ORF">FRX31_006409</name>
</gene>
<dbReference type="AlphaFoldDB" id="A0A7J6X3N9"/>
<reference evidence="1 2" key="1">
    <citation type="submission" date="2020-06" db="EMBL/GenBank/DDBJ databases">
        <title>Transcriptomic and genomic resources for Thalictrum thalictroides and T. hernandezii: Facilitating candidate gene discovery in an emerging model plant lineage.</title>
        <authorList>
            <person name="Arias T."/>
            <person name="Riano-Pachon D.M."/>
            <person name="Di Stilio V.S."/>
        </authorList>
    </citation>
    <scope>NUCLEOTIDE SEQUENCE [LARGE SCALE GENOMIC DNA]</scope>
    <source>
        <strain evidence="2">cv. WT478/WT964</strain>
        <tissue evidence="1">Leaves</tissue>
    </source>
</reference>
<evidence type="ECO:0000313" key="2">
    <source>
        <dbReference type="Proteomes" id="UP000554482"/>
    </source>
</evidence>
<organism evidence="1 2">
    <name type="scientific">Thalictrum thalictroides</name>
    <name type="common">Rue-anemone</name>
    <name type="synonym">Anemone thalictroides</name>
    <dbReference type="NCBI Taxonomy" id="46969"/>
    <lineage>
        <taxon>Eukaryota</taxon>
        <taxon>Viridiplantae</taxon>
        <taxon>Streptophyta</taxon>
        <taxon>Embryophyta</taxon>
        <taxon>Tracheophyta</taxon>
        <taxon>Spermatophyta</taxon>
        <taxon>Magnoliopsida</taxon>
        <taxon>Ranunculales</taxon>
        <taxon>Ranunculaceae</taxon>
        <taxon>Thalictroideae</taxon>
        <taxon>Thalictrum</taxon>
    </lineage>
</organism>
<protein>
    <submittedName>
        <fullName evidence="1">Uncharacterized protein</fullName>
    </submittedName>
</protein>
<dbReference type="EMBL" id="JABWDY010005986">
    <property type="protein sequence ID" value="KAF5204003.1"/>
    <property type="molecule type" value="Genomic_DNA"/>
</dbReference>
<comment type="caution">
    <text evidence="1">The sequence shown here is derived from an EMBL/GenBank/DDBJ whole genome shotgun (WGS) entry which is preliminary data.</text>
</comment>
<name>A0A7J6X3N9_THATH</name>